<keyword evidence="1" id="KW-0812">Transmembrane</keyword>
<reference evidence="2 3" key="1">
    <citation type="submission" date="2020-05" db="EMBL/GenBank/DDBJ databases">
        <title>Actinomadura verrucosospora NRRL-B18236 (PFL_A860) Genome sequencing and assembly.</title>
        <authorList>
            <person name="Samborskyy M."/>
        </authorList>
    </citation>
    <scope>NUCLEOTIDE SEQUENCE [LARGE SCALE GENOMIC DNA]</scope>
    <source>
        <strain evidence="2 3">NRRL:B18236</strain>
    </source>
</reference>
<sequence length="182" mass="19347">MVGLAPLWRGWAATWQVEPSPQKQSTEPPWRGGERKIRSSWLGMALVGAGIGMAPWLFVLAAGLPSTTVASHWSTAWVGLDGAEALGLITTGTLLSLKDPRRCLAAAATATLLVADAWFDVTTAAPGSDRETAAAMAACPEIPLSILCAVLALRALPRRAVPLPHSGRYPSRRRFCARPHAF</sequence>
<keyword evidence="3" id="KW-1185">Reference proteome</keyword>
<keyword evidence="1" id="KW-0472">Membrane</keyword>
<dbReference type="EMBL" id="CP053892">
    <property type="protein sequence ID" value="QKG25965.1"/>
    <property type="molecule type" value="Genomic_DNA"/>
</dbReference>
<name>A0A7D4A9W5_ACTVE</name>
<evidence type="ECO:0000313" key="3">
    <source>
        <dbReference type="Proteomes" id="UP000501240"/>
    </source>
</evidence>
<evidence type="ECO:0000313" key="2">
    <source>
        <dbReference type="EMBL" id="QKG25965.1"/>
    </source>
</evidence>
<organism evidence="2 3">
    <name type="scientific">Actinomadura verrucosospora</name>
    <dbReference type="NCBI Taxonomy" id="46165"/>
    <lineage>
        <taxon>Bacteria</taxon>
        <taxon>Bacillati</taxon>
        <taxon>Actinomycetota</taxon>
        <taxon>Actinomycetes</taxon>
        <taxon>Streptosporangiales</taxon>
        <taxon>Thermomonosporaceae</taxon>
        <taxon>Actinomadura</taxon>
    </lineage>
</organism>
<accession>A0A7D4A9W5</accession>
<proteinExistence type="predicted"/>
<feature type="transmembrane region" description="Helical" evidence="1">
    <location>
        <begin position="41"/>
        <end position="64"/>
    </location>
</feature>
<dbReference type="AlphaFoldDB" id="A0A7D4A9W5"/>
<evidence type="ECO:0000256" key="1">
    <source>
        <dbReference type="SAM" id="Phobius"/>
    </source>
</evidence>
<feature type="transmembrane region" description="Helical" evidence="1">
    <location>
        <begin position="76"/>
        <end position="97"/>
    </location>
</feature>
<dbReference type="Proteomes" id="UP000501240">
    <property type="component" value="Chromosome"/>
</dbReference>
<protein>
    <submittedName>
        <fullName evidence="2">Uncharacterized protein</fullName>
    </submittedName>
</protein>
<gene>
    <name evidence="2" type="ORF">ACTIVE_7618</name>
</gene>
<keyword evidence="1" id="KW-1133">Transmembrane helix</keyword>